<comment type="similarity">
    <text evidence="5">Belongs to the SAT4 family.</text>
</comment>
<dbReference type="Pfam" id="PF20684">
    <property type="entry name" value="Fung_rhodopsin"/>
    <property type="match status" value="1"/>
</dbReference>
<organism evidence="9 10">
    <name type="scientific">Viridothelium virens</name>
    <name type="common">Speckled blister lichen</name>
    <name type="synonym">Trypethelium virens</name>
    <dbReference type="NCBI Taxonomy" id="1048519"/>
    <lineage>
        <taxon>Eukaryota</taxon>
        <taxon>Fungi</taxon>
        <taxon>Dikarya</taxon>
        <taxon>Ascomycota</taxon>
        <taxon>Pezizomycotina</taxon>
        <taxon>Dothideomycetes</taxon>
        <taxon>Dothideomycetes incertae sedis</taxon>
        <taxon>Trypetheliales</taxon>
        <taxon>Trypetheliaceae</taxon>
        <taxon>Viridothelium</taxon>
    </lineage>
</organism>
<feature type="region of interest" description="Disordered" evidence="6">
    <location>
        <begin position="301"/>
        <end position="323"/>
    </location>
</feature>
<feature type="transmembrane region" description="Helical" evidence="7">
    <location>
        <begin position="6"/>
        <end position="30"/>
    </location>
</feature>
<dbReference type="PANTHER" id="PTHR33048:SF47">
    <property type="entry name" value="INTEGRAL MEMBRANE PROTEIN-RELATED"/>
    <property type="match status" value="1"/>
</dbReference>
<evidence type="ECO:0000256" key="4">
    <source>
        <dbReference type="ARBA" id="ARBA00023136"/>
    </source>
</evidence>
<accession>A0A6A6HAC4</accession>
<keyword evidence="10" id="KW-1185">Reference proteome</keyword>
<feature type="transmembrane region" description="Helical" evidence="7">
    <location>
        <begin position="42"/>
        <end position="64"/>
    </location>
</feature>
<keyword evidence="3 7" id="KW-1133">Transmembrane helix</keyword>
<keyword evidence="2 7" id="KW-0812">Transmembrane</keyword>
<feature type="transmembrane region" description="Helical" evidence="7">
    <location>
        <begin position="86"/>
        <end position="108"/>
    </location>
</feature>
<keyword evidence="4 7" id="KW-0472">Membrane</keyword>
<feature type="transmembrane region" description="Helical" evidence="7">
    <location>
        <begin position="120"/>
        <end position="145"/>
    </location>
</feature>
<evidence type="ECO:0000256" key="2">
    <source>
        <dbReference type="ARBA" id="ARBA00022692"/>
    </source>
</evidence>
<comment type="subcellular location">
    <subcellularLocation>
        <location evidence="1">Membrane</location>
        <topology evidence="1">Multi-pass membrane protein</topology>
    </subcellularLocation>
</comment>
<feature type="domain" description="Rhodopsin" evidence="8">
    <location>
        <begin position="26"/>
        <end position="271"/>
    </location>
</feature>
<feature type="transmembrane region" description="Helical" evidence="7">
    <location>
        <begin position="200"/>
        <end position="222"/>
    </location>
</feature>
<evidence type="ECO:0000256" key="6">
    <source>
        <dbReference type="SAM" id="MobiDB-lite"/>
    </source>
</evidence>
<evidence type="ECO:0000256" key="5">
    <source>
        <dbReference type="ARBA" id="ARBA00038359"/>
    </source>
</evidence>
<evidence type="ECO:0000313" key="9">
    <source>
        <dbReference type="EMBL" id="KAF2234771.1"/>
    </source>
</evidence>
<evidence type="ECO:0000256" key="7">
    <source>
        <dbReference type="SAM" id="Phobius"/>
    </source>
</evidence>
<dbReference type="GO" id="GO:0016020">
    <property type="term" value="C:membrane"/>
    <property type="evidence" value="ECO:0007669"/>
    <property type="project" value="UniProtKB-SubCell"/>
</dbReference>
<feature type="compositionally biased region" description="Basic and acidic residues" evidence="6">
    <location>
        <begin position="307"/>
        <end position="323"/>
    </location>
</feature>
<evidence type="ECO:0000259" key="8">
    <source>
        <dbReference type="Pfam" id="PF20684"/>
    </source>
</evidence>
<sequence length="382" mass="42821">MLLPLSKSIVAGSIILMSLAICAVTLRLFTRRKRKVSIRADDWMIVFCLIVAVGLCITTLYAGATNLFARPIPSLTLEEYHAHEKIIWVNALLGFIVYAVVKFSILLFYKRIFDLRRFHLAANVVFVIVAAWMVAAIFAQIFSANPVDNWWTSSFDFTRAFDYEIFLFAMSIIDIFLDLTVLVLPIRVIAHLHMDTTKKVALIGTFGLGFFCVVSSAVRTWYNWELHLVVAGKTSSYNITSVSAWGVLWADIEACSSIVTACLPTIAPLFAGSTLIENLLRSVQSYVHRSGSLLSLMRFRGSSRGDGSSRVESSRAKQESAESIDGKRAWVELQPYQNDASVTRVPSNTMNDEENLLQHPTEAIRVDRTYEMANTARFSQGY</sequence>
<dbReference type="EMBL" id="ML991796">
    <property type="protein sequence ID" value="KAF2234771.1"/>
    <property type="molecule type" value="Genomic_DNA"/>
</dbReference>
<dbReference type="InterPro" id="IPR052337">
    <property type="entry name" value="SAT4-like"/>
</dbReference>
<evidence type="ECO:0000313" key="10">
    <source>
        <dbReference type="Proteomes" id="UP000800092"/>
    </source>
</evidence>
<dbReference type="OrthoDB" id="5398388at2759"/>
<dbReference type="PANTHER" id="PTHR33048">
    <property type="entry name" value="PTH11-LIKE INTEGRAL MEMBRANE PROTEIN (AFU_ORTHOLOGUE AFUA_5G11245)"/>
    <property type="match status" value="1"/>
</dbReference>
<proteinExistence type="inferred from homology"/>
<dbReference type="Proteomes" id="UP000800092">
    <property type="component" value="Unassembled WGS sequence"/>
</dbReference>
<name>A0A6A6HAC4_VIRVR</name>
<evidence type="ECO:0000256" key="3">
    <source>
        <dbReference type="ARBA" id="ARBA00022989"/>
    </source>
</evidence>
<evidence type="ECO:0000256" key="1">
    <source>
        <dbReference type="ARBA" id="ARBA00004141"/>
    </source>
</evidence>
<dbReference type="AlphaFoldDB" id="A0A6A6HAC4"/>
<reference evidence="9" key="1">
    <citation type="journal article" date="2020" name="Stud. Mycol.">
        <title>101 Dothideomycetes genomes: a test case for predicting lifestyles and emergence of pathogens.</title>
        <authorList>
            <person name="Haridas S."/>
            <person name="Albert R."/>
            <person name="Binder M."/>
            <person name="Bloem J."/>
            <person name="Labutti K."/>
            <person name="Salamov A."/>
            <person name="Andreopoulos B."/>
            <person name="Baker S."/>
            <person name="Barry K."/>
            <person name="Bills G."/>
            <person name="Bluhm B."/>
            <person name="Cannon C."/>
            <person name="Castanera R."/>
            <person name="Culley D."/>
            <person name="Daum C."/>
            <person name="Ezra D."/>
            <person name="Gonzalez J."/>
            <person name="Henrissat B."/>
            <person name="Kuo A."/>
            <person name="Liang C."/>
            <person name="Lipzen A."/>
            <person name="Lutzoni F."/>
            <person name="Magnuson J."/>
            <person name="Mondo S."/>
            <person name="Nolan M."/>
            <person name="Ohm R."/>
            <person name="Pangilinan J."/>
            <person name="Park H.-J."/>
            <person name="Ramirez L."/>
            <person name="Alfaro M."/>
            <person name="Sun H."/>
            <person name="Tritt A."/>
            <person name="Yoshinaga Y."/>
            <person name="Zwiers L.-H."/>
            <person name="Turgeon B."/>
            <person name="Goodwin S."/>
            <person name="Spatafora J."/>
            <person name="Crous P."/>
            <person name="Grigoriev I."/>
        </authorList>
    </citation>
    <scope>NUCLEOTIDE SEQUENCE</scope>
    <source>
        <strain evidence="9">Tuck. ex Michener</strain>
    </source>
</reference>
<feature type="transmembrane region" description="Helical" evidence="7">
    <location>
        <begin position="165"/>
        <end position="188"/>
    </location>
</feature>
<protein>
    <recommendedName>
        <fullName evidence="8">Rhodopsin domain-containing protein</fullName>
    </recommendedName>
</protein>
<gene>
    <name evidence="9" type="ORF">EV356DRAFT_532571</name>
</gene>
<dbReference type="InterPro" id="IPR049326">
    <property type="entry name" value="Rhodopsin_dom_fungi"/>
</dbReference>